<organism evidence="1">
    <name type="scientific">viral metagenome</name>
    <dbReference type="NCBI Taxonomy" id="1070528"/>
    <lineage>
        <taxon>unclassified sequences</taxon>
        <taxon>metagenomes</taxon>
        <taxon>organismal metagenomes</taxon>
    </lineage>
</organism>
<dbReference type="AlphaFoldDB" id="A0A6C0CH04"/>
<evidence type="ECO:0000313" key="1">
    <source>
        <dbReference type="EMBL" id="QHT03452.1"/>
    </source>
</evidence>
<protein>
    <submittedName>
        <fullName evidence="1">Uncharacterized protein</fullName>
    </submittedName>
</protein>
<name>A0A6C0CH04_9ZZZZ</name>
<dbReference type="EMBL" id="MN739411">
    <property type="protein sequence ID" value="QHT03452.1"/>
    <property type="molecule type" value="Genomic_DNA"/>
</dbReference>
<reference evidence="1" key="1">
    <citation type="journal article" date="2020" name="Nature">
        <title>Giant virus diversity and host interactions through global metagenomics.</title>
        <authorList>
            <person name="Schulz F."/>
            <person name="Roux S."/>
            <person name="Paez-Espino D."/>
            <person name="Jungbluth S."/>
            <person name="Walsh D.A."/>
            <person name="Denef V.J."/>
            <person name="McMahon K.D."/>
            <person name="Konstantinidis K.T."/>
            <person name="Eloe-Fadrosh E.A."/>
            <person name="Kyrpides N.C."/>
            <person name="Woyke T."/>
        </authorList>
    </citation>
    <scope>NUCLEOTIDE SEQUENCE</scope>
    <source>
        <strain evidence="1">GVMAG-M-3300021079-18</strain>
    </source>
</reference>
<proteinExistence type="predicted"/>
<accession>A0A6C0CH04</accession>
<sequence length="227" mass="26680">MTTLFDLVTKPECYGFVDTLIVDWLRDDRWKFRHQIGLAKLLNKHRVKILVFLPNIVSFDQRCFDLLAGDNQNDDKFVPIHYLKRVEIDTRQFRSFMTTFVEWSRASSVIYRISDTSKGCERRADWYSRDYPGLLKDNFSLRKMTFFQDVGLYPPQVINPECLNYKAEVLAVQAALHRNKKAFRKCQKAVVALLGMRKNKVLNLNRDVFSIVINMVWSSCGLQVWIV</sequence>